<accession>A0ABY8E9B0</accession>
<dbReference type="EMBL" id="CP120733">
    <property type="protein sequence ID" value="WFD09491.1"/>
    <property type="molecule type" value="Genomic_DNA"/>
</dbReference>
<dbReference type="Gene3D" id="3.40.630.10">
    <property type="entry name" value="Zn peptidases"/>
    <property type="match status" value="2"/>
</dbReference>
<name>A0ABY8E9B0_9FIRM</name>
<dbReference type="SUPFAM" id="SSF53187">
    <property type="entry name" value="Zn-dependent exopeptidases"/>
    <property type="match status" value="1"/>
</dbReference>
<reference evidence="2 3" key="1">
    <citation type="submission" date="2023-03" db="EMBL/GenBank/DDBJ databases">
        <title>Complete genome sequence of Tepidibacter sp. SWIR-1, isolated from a deep-sea hydrothermal vent.</title>
        <authorList>
            <person name="Li X."/>
        </authorList>
    </citation>
    <scope>NUCLEOTIDE SEQUENCE [LARGE SCALE GENOMIC DNA]</scope>
    <source>
        <strain evidence="2 3">SWIR-1</strain>
    </source>
</reference>
<dbReference type="RefSeq" id="WP_277731419.1">
    <property type="nucleotide sequence ID" value="NZ_CP120733.1"/>
</dbReference>
<sequence length="485" mass="54128">MSNVLKNLKPEAVFRYFAEMSEIPRGSGNEKAISDYLVDFAKKHNLEVIQDEVLNVIIKKPATKGYENAPCIILQGHMDMVCEKNKGTDHDFEKDPLKLKIVDNYIYADNTTLGADNGIAVAYALAILEANDLEHPALEVLITSEEETGMGGAINLNPSHLKGEYLVNLDSEEEGYLLVSCAGGVRTRQVLPIVWEDADTNLTAYKIDITGLKGGHSGSDIIKQRGNSNKLMGRILSKLNDEINYSISNVHGGAKMNAIPRECEAVILTDSKNEKSLCETMENLNTIFKSEFATSDPSVSIEVKKYEDKIEKVLSKETMTKLISSLVLIPNGIKTMSMDIEDLVESSTNLGVVITHDNEITFESAVRSSVKTLKYNILNEMKYIANLLNCEFLADSDYPEWSYKSDSKLREICQNVYKNKYNKEAKVIAIHAGLECGLLLEKMPHVDAISLGPDMFDVHTPEEHLDIDSTQRTYEYLLDILKNIK</sequence>
<evidence type="ECO:0000313" key="3">
    <source>
        <dbReference type="Proteomes" id="UP001222800"/>
    </source>
</evidence>
<evidence type="ECO:0000259" key="1">
    <source>
        <dbReference type="Pfam" id="PF07687"/>
    </source>
</evidence>
<keyword evidence="3" id="KW-1185">Reference proteome</keyword>
<organism evidence="2 3">
    <name type="scientific">Tepidibacter hydrothermalis</name>
    <dbReference type="NCBI Taxonomy" id="3036126"/>
    <lineage>
        <taxon>Bacteria</taxon>
        <taxon>Bacillati</taxon>
        <taxon>Bacillota</taxon>
        <taxon>Clostridia</taxon>
        <taxon>Peptostreptococcales</taxon>
        <taxon>Peptostreptococcaceae</taxon>
        <taxon>Tepidibacter</taxon>
    </lineage>
</organism>
<dbReference type="InterPro" id="IPR002933">
    <property type="entry name" value="Peptidase_M20"/>
</dbReference>
<dbReference type="PIRSF" id="PIRSF016599">
    <property type="entry name" value="Xaa-His_dipept"/>
    <property type="match status" value="1"/>
</dbReference>
<dbReference type="PANTHER" id="PTHR43501">
    <property type="entry name" value="CYTOSOL NON-SPECIFIC DIPEPTIDASE"/>
    <property type="match status" value="1"/>
</dbReference>
<protein>
    <submittedName>
        <fullName evidence="2">Aminoacyl-histidine dipeptidase</fullName>
    </submittedName>
</protein>
<evidence type="ECO:0000313" key="2">
    <source>
        <dbReference type="EMBL" id="WFD09491.1"/>
    </source>
</evidence>
<proteinExistence type="predicted"/>
<dbReference type="InterPro" id="IPR011650">
    <property type="entry name" value="Peptidase_M20_dimer"/>
</dbReference>
<dbReference type="PRINTS" id="PR00934">
    <property type="entry name" value="XHISDIPTASE"/>
</dbReference>
<dbReference type="Pfam" id="PF07687">
    <property type="entry name" value="M20_dimer"/>
    <property type="match status" value="1"/>
</dbReference>
<dbReference type="InterPro" id="IPR001160">
    <property type="entry name" value="Peptidase_M20C"/>
</dbReference>
<dbReference type="CDD" id="cd03890">
    <property type="entry name" value="M20_pepD"/>
    <property type="match status" value="1"/>
</dbReference>
<dbReference type="Pfam" id="PF01546">
    <property type="entry name" value="Peptidase_M20"/>
    <property type="match status" value="1"/>
</dbReference>
<gene>
    <name evidence="2" type="ORF">P4S50_13995</name>
</gene>
<feature type="domain" description="Peptidase M20 dimerisation" evidence="1">
    <location>
        <begin position="211"/>
        <end position="292"/>
    </location>
</feature>
<dbReference type="NCBIfam" id="TIGR01893">
    <property type="entry name" value="aa-his-dipept"/>
    <property type="match status" value="1"/>
</dbReference>
<dbReference type="Proteomes" id="UP001222800">
    <property type="component" value="Chromosome"/>
</dbReference>
<dbReference type="PANTHER" id="PTHR43501:SF1">
    <property type="entry name" value="CYTOSOL NON-SPECIFIC DIPEPTIDASE"/>
    <property type="match status" value="1"/>
</dbReference>